<dbReference type="EMBL" id="JAKEVY010000007">
    <property type="protein sequence ID" value="MCF1716906.1"/>
    <property type="molecule type" value="Genomic_DNA"/>
</dbReference>
<evidence type="ECO:0000256" key="1">
    <source>
        <dbReference type="SAM" id="Phobius"/>
    </source>
</evidence>
<dbReference type="Proteomes" id="UP001200145">
    <property type="component" value="Unassembled WGS sequence"/>
</dbReference>
<reference evidence="2 3" key="1">
    <citation type="submission" date="2022-01" db="EMBL/GenBank/DDBJ databases">
        <title>Flavihumibacter sp. nov., isolated from sediment of a river.</title>
        <authorList>
            <person name="Liu H."/>
        </authorList>
    </citation>
    <scope>NUCLEOTIDE SEQUENCE [LARGE SCALE GENOMIC DNA]</scope>
    <source>
        <strain evidence="2 3">RY-1</strain>
    </source>
</reference>
<sequence length="75" mass="8836">MSGMEQDARDLLYKTLMTVSIGALWMLLNMTIGLYAGWFFFDETPKAGNYICYIFALGSFIWMIRYFYKMWSSKS</sequence>
<evidence type="ECO:0008006" key="4">
    <source>
        <dbReference type="Google" id="ProtNLM"/>
    </source>
</evidence>
<gene>
    <name evidence="2" type="ORF">L0U88_19855</name>
</gene>
<keyword evidence="3" id="KW-1185">Reference proteome</keyword>
<proteinExistence type="predicted"/>
<evidence type="ECO:0000313" key="3">
    <source>
        <dbReference type="Proteomes" id="UP001200145"/>
    </source>
</evidence>
<feature type="transmembrane region" description="Helical" evidence="1">
    <location>
        <begin position="21"/>
        <end position="41"/>
    </location>
</feature>
<dbReference type="SUPFAM" id="SSF103481">
    <property type="entry name" value="Multidrug resistance efflux transporter EmrE"/>
    <property type="match status" value="1"/>
</dbReference>
<name>A0ABS9BQL3_9BACT</name>
<evidence type="ECO:0000313" key="2">
    <source>
        <dbReference type="EMBL" id="MCF1716906.1"/>
    </source>
</evidence>
<dbReference type="InterPro" id="IPR037185">
    <property type="entry name" value="EmrE-like"/>
</dbReference>
<organism evidence="2 3">
    <name type="scientific">Flavihumibacter fluminis</name>
    <dbReference type="NCBI Taxonomy" id="2909236"/>
    <lineage>
        <taxon>Bacteria</taxon>
        <taxon>Pseudomonadati</taxon>
        <taxon>Bacteroidota</taxon>
        <taxon>Chitinophagia</taxon>
        <taxon>Chitinophagales</taxon>
        <taxon>Chitinophagaceae</taxon>
        <taxon>Flavihumibacter</taxon>
    </lineage>
</organism>
<dbReference type="RefSeq" id="WP_234868486.1">
    <property type="nucleotide sequence ID" value="NZ_JAKEVY010000007.1"/>
</dbReference>
<feature type="transmembrane region" description="Helical" evidence="1">
    <location>
        <begin position="47"/>
        <end position="68"/>
    </location>
</feature>
<keyword evidence="1" id="KW-0812">Transmembrane</keyword>
<keyword evidence="1" id="KW-0472">Membrane</keyword>
<protein>
    <recommendedName>
        <fullName evidence="4">F0F1-ATPase subunit (Ca2+/Mg2+ transporter)</fullName>
    </recommendedName>
</protein>
<keyword evidence="1" id="KW-1133">Transmembrane helix</keyword>
<accession>A0ABS9BQL3</accession>
<comment type="caution">
    <text evidence="2">The sequence shown here is derived from an EMBL/GenBank/DDBJ whole genome shotgun (WGS) entry which is preliminary data.</text>
</comment>